<dbReference type="RefSeq" id="WP_263570253.1">
    <property type="nucleotide sequence ID" value="NZ_JAJIRN010000002.1"/>
</dbReference>
<comment type="caution">
    <text evidence="2">The sequence shown here is derived from an EMBL/GenBank/DDBJ whole genome shotgun (WGS) entry which is preliminary data.</text>
</comment>
<dbReference type="Proteomes" id="UP001209701">
    <property type="component" value="Unassembled WGS sequence"/>
</dbReference>
<protein>
    <recommendedName>
        <fullName evidence="4">Lipoprotein</fullName>
    </recommendedName>
</protein>
<evidence type="ECO:0000256" key="1">
    <source>
        <dbReference type="SAM" id="MobiDB-lite"/>
    </source>
</evidence>
<evidence type="ECO:0000313" key="3">
    <source>
        <dbReference type="Proteomes" id="UP001209701"/>
    </source>
</evidence>
<evidence type="ECO:0008006" key="4">
    <source>
        <dbReference type="Google" id="ProtNLM"/>
    </source>
</evidence>
<proteinExistence type="predicted"/>
<evidence type="ECO:0000313" key="2">
    <source>
        <dbReference type="EMBL" id="MCV2367641.1"/>
    </source>
</evidence>
<name>A0ABT2YC67_9BURK</name>
<keyword evidence="3" id="KW-1185">Reference proteome</keyword>
<feature type="region of interest" description="Disordered" evidence="1">
    <location>
        <begin position="25"/>
        <end position="72"/>
    </location>
</feature>
<dbReference type="PROSITE" id="PS51257">
    <property type="entry name" value="PROKAR_LIPOPROTEIN"/>
    <property type="match status" value="1"/>
</dbReference>
<gene>
    <name evidence="2" type="ORF">LNV07_05985</name>
</gene>
<dbReference type="EMBL" id="JAJIRN010000002">
    <property type="protein sequence ID" value="MCV2367641.1"/>
    <property type="molecule type" value="Genomic_DNA"/>
</dbReference>
<feature type="compositionally biased region" description="Low complexity" evidence="1">
    <location>
        <begin position="33"/>
        <end position="48"/>
    </location>
</feature>
<reference evidence="2 3" key="1">
    <citation type="submission" date="2021-11" db="EMBL/GenBank/DDBJ databases">
        <authorList>
            <person name="Liang Q."/>
            <person name="Mou H."/>
            <person name="Liu Z."/>
        </authorList>
    </citation>
    <scope>NUCLEOTIDE SEQUENCE [LARGE SCALE GENOMIC DNA]</scope>
    <source>
        <strain evidence="2 3">CHU3</strain>
    </source>
</reference>
<sequence>MRELLIGLGFAMVAVVTLQGCASTNAASGQGGSSVSSGSGDGDIVTGSRIPRKAPRPSENVVIKDAGEKTGL</sequence>
<accession>A0ABT2YC67</accession>
<organism evidence="2 3">
    <name type="scientific">Roseateles oligotrophus</name>
    <dbReference type="NCBI Taxonomy" id="1769250"/>
    <lineage>
        <taxon>Bacteria</taxon>
        <taxon>Pseudomonadati</taxon>
        <taxon>Pseudomonadota</taxon>
        <taxon>Betaproteobacteria</taxon>
        <taxon>Burkholderiales</taxon>
        <taxon>Sphaerotilaceae</taxon>
        <taxon>Roseateles</taxon>
    </lineage>
</organism>